<evidence type="ECO:0000313" key="3">
    <source>
        <dbReference type="Proteomes" id="UP000192923"/>
    </source>
</evidence>
<accession>A0A1Y6D2Y8</accession>
<dbReference type="Gene3D" id="3.30.70.1900">
    <property type="match status" value="1"/>
</dbReference>
<dbReference type="Pfam" id="PF10040">
    <property type="entry name" value="CRISPR_Cas6"/>
    <property type="match status" value="1"/>
</dbReference>
<proteinExistence type="predicted"/>
<dbReference type="AlphaFoldDB" id="A0A1Y6D2Y8"/>
<evidence type="ECO:0000313" key="2">
    <source>
        <dbReference type="EMBL" id="SMF96971.1"/>
    </source>
</evidence>
<name>A0A1Y6D2Y8_9GAMM</name>
<dbReference type="STRING" id="1760988.SAMN02949497_4385"/>
<dbReference type="Proteomes" id="UP000192923">
    <property type="component" value="Unassembled WGS sequence"/>
</dbReference>
<gene>
    <name evidence="2" type="ORF">SAMN02949497_4385</name>
</gene>
<dbReference type="RefSeq" id="WP_085215808.1">
    <property type="nucleotide sequence ID" value="NZ_FXAM01000001.1"/>
</dbReference>
<keyword evidence="3" id="KW-1185">Reference proteome</keyword>
<sequence>MTDLPLPLKLARFRLDCTVEAPIHLHYYAGSQLRGAFGHALRRTACVTRQQDCHACPLYRSCAYPEIFETPAPERHRLQRFSQVPNPYVVEPPPLGARDYPAGAALGFHCVLMGRALRHLPLVVYAWKRALERPGGLGGGHVRLDAVTYVGPDGSEQRVYAEGGLSAPAVAPVPVPALADRAVVEFETPLRLQAAGGVRGHAMTARDVLMALARRYWLLAEFHQAAEPAVDFAGLGGLAGAVELTGELRWRDWRRFSSRQRQEMVLGGVLGRVTLRGALAPFAGLLAAGQWTHLGKNASFGLGRYRLCQENQGDGESQGMA</sequence>
<organism evidence="2 3">
    <name type="scientific">Methylomagnum ishizawai</name>
    <dbReference type="NCBI Taxonomy" id="1760988"/>
    <lineage>
        <taxon>Bacteria</taxon>
        <taxon>Pseudomonadati</taxon>
        <taxon>Pseudomonadota</taxon>
        <taxon>Gammaproteobacteria</taxon>
        <taxon>Methylococcales</taxon>
        <taxon>Methylococcaceae</taxon>
        <taxon>Methylomagnum</taxon>
    </lineage>
</organism>
<feature type="domain" description="CRISPR-associated protein Cas6 C-terminal" evidence="1">
    <location>
        <begin position="184"/>
        <end position="305"/>
    </location>
</feature>
<reference evidence="2 3" key="1">
    <citation type="submission" date="2016-12" db="EMBL/GenBank/DDBJ databases">
        <authorList>
            <person name="Song W.-J."/>
            <person name="Kurnit D.M."/>
        </authorList>
    </citation>
    <scope>NUCLEOTIDE SEQUENCE [LARGE SCALE GENOMIC DNA]</scope>
    <source>
        <strain evidence="2 3">175</strain>
    </source>
</reference>
<dbReference type="InterPro" id="IPR019267">
    <property type="entry name" value="CRISPR-assoc_Cas6_C"/>
</dbReference>
<protein>
    <submittedName>
        <fullName evidence="2">Uncharacterized conserved protein</fullName>
    </submittedName>
</protein>
<dbReference type="EMBL" id="FXAM01000001">
    <property type="protein sequence ID" value="SMF96971.1"/>
    <property type="molecule type" value="Genomic_DNA"/>
</dbReference>
<dbReference type="OrthoDB" id="9787241at2"/>
<evidence type="ECO:0000259" key="1">
    <source>
        <dbReference type="Pfam" id="PF10040"/>
    </source>
</evidence>